<keyword evidence="2" id="KW-1185">Reference proteome</keyword>
<dbReference type="PANTHER" id="PTHR42754">
    <property type="entry name" value="ENDOGLUCANASE"/>
    <property type="match status" value="1"/>
</dbReference>
<proteinExistence type="predicted"/>
<dbReference type="RefSeq" id="WP_132792025.1">
    <property type="nucleotide sequence ID" value="NZ_SLXM01000001.1"/>
</dbReference>
<dbReference type="Proteomes" id="UP000294564">
    <property type="component" value="Unassembled WGS sequence"/>
</dbReference>
<protein>
    <recommendedName>
        <fullName evidence="3">Pyrroloquinoline-quinone binding quinoprotein</fullName>
    </recommendedName>
</protein>
<organism evidence="1 2">
    <name type="scientific">Tenacibaculum skagerrakense</name>
    <dbReference type="NCBI Taxonomy" id="186571"/>
    <lineage>
        <taxon>Bacteria</taxon>
        <taxon>Pseudomonadati</taxon>
        <taxon>Bacteroidota</taxon>
        <taxon>Flavobacteriia</taxon>
        <taxon>Flavobacteriales</taxon>
        <taxon>Flavobacteriaceae</taxon>
        <taxon>Tenacibaculum</taxon>
    </lineage>
</organism>
<sequence>MKRIIFILIVVISFACKREKTKPKELTFEIISSDSVSLGYNHHIRLFKSENDNNKFLLNYSTNNTLETTESIIDLTNDGEIINNSKVNFNNSLTDYVKSIDGFYTIETLRVTMGKSYTHNYLCKYDNKWNKIWEKELKTTKFPAGNSFIYNIEDKKIILISDAYNGNQYGLIFEQFDFNGNLISSIFYKELGNPYSVTKTSENNILISSLDEKSDYLTLFLSKINGEILWKSTLNESIVPKQIKQLRDNSFILIGTKYVKNSRKIIVVAKLNSDGKILWKKELSKHYYEEAGNFVILDNNYLFSACVSLYKDGESFPYIFEINKDGKLISEKRFDFELSNSSTPLIIKNNKYLTMVSLYRVVDSNDPSDNYISINRISKTN</sequence>
<evidence type="ECO:0000313" key="2">
    <source>
        <dbReference type="Proteomes" id="UP000294564"/>
    </source>
</evidence>
<gene>
    <name evidence="1" type="ORF">EV195_101345</name>
</gene>
<evidence type="ECO:0000313" key="1">
    <source>
        <dbReference type="EMBL" id="TCP28183.1"/>
    </source>
</evidence>
<evidence type="ECO:0008006" key="3">
    <source>
        <dbReference type="Google" id="ProtNLM"/>
    </source>
</evidence>
<dbReference type="EMBL" id="SLXM01000001">
    <property type="protein sequence ID" value="TCP28183.1"/>
    <property type="molecule type" value="Genomic_DNA"/>
</dbReference>
<dbReference type="AlphaFoldDB" id="A0A4R2P0L4"/>
<name>A0A4R2P0L4_9FLAO</name>
<reference evidence="1 2" key="1">
    <citation type="submission" date="2019-03" db="EMBL/GenBank/DDBJ databases">
        <title>Genomic Encyclopedia of Type Strains, Phase IV (KMG-IV): sequencing the most valuable type-strain genomes for metagenomic binning, comparative biology and taxonomic classification.</title>
        <authorList>
            <person name="Goeker M."/>
        </authorList>
    </citation>
    <scope>NUCLEOTIDE SEQUENCE [LARGE SCALE GENOMIC DNA]</scope>
    <source>
        <strain evidence="1 2">DSM 14836</strain>
    </source>
</reference>
<dbReference type="OrthoDB" id="7012117at2"/>
<dbReference type="PROSITE" id="PS51257">
    <property type="entry name" value="PROKAR_LIPOPROTEIN"/>
    <property type="match status" value="1"/>
</dbReference>
<dbReference type="PANTHER" id="PTHR42754:SF1">
    <property type="entry name" value="LIPOPROTEIN"/>
    <property type="match status" value="1"/>
</dbReference>
<comment type="caution">
    <text evidence="1">The sequence shown here is derived from an EMBL/GenBank/DDBJ whole genome shotgun (WGS) entry which is preliminary data.</text>
</comment>
<accession>A0A4R2P0L4</accession>